<dbReference type="Proteomes" id="UP000306145">
    <property type="component" value="Unassembled WGS sequence"/>
</dbReference>
<organism evidence="2 3">
    <name type="scientific">Micromonospora orduensis</name>
    <dbReference type="NCBI Taxonomy" id="1420891"/>
    <lineage>
        <taxon>Bacteria</taxon>
        <taxon>Bacillati</taxon>
        <taxon>Actinomycetota</taxon>
        <taxon>Actinomycetes</taxon>
        <taxon>Micromonosporales</taxon>
        <taxon>Micromonosporaceae</taxon>
        <taxon>Micromonospora</taxon>
    </lineage>
</organism>
<reference evidence="2 3" key="1">
    <citation type="submission" date="2019-06" db="EMBL/GenBank/DDBJ databases">
        <title>Micromonospora ordensis sp. nov., isolated from deep marine sediment.</title>
        <authorList>
            <person name="Veyisoglu A."/>
            <person name="Carro L."/>
            <person name="Klenk H.-P."/>
            <person name="Sahin N."/>
        </authorList>
    </citation>
    <scope>NUCLEOTIDE SEQUENCE [LARGE SCALE GENOMIC DNA]</scope>
    <source>
        <strain evidence="2 3">S2509</strain>
    </source>
</reference>
<dbReference type="EMBL" id="VDFY01000153">
    <property type="protein sequence ID" value="TNH28810.1"/>
    <property type="molecule type" value="Genomic_DNA"/>
</dbReference>
<comment type="caution">
    <text evidence="2">The sequence shown here is derived from an EMBL/GenBank/DDBJ whole genome shotgun (WGS) entry which is preliminary data.</text>
</comment>
<evidence type="ECO:0008006" key="4">
    <source>
        <dbReference type="Google" id="ProtNLM"/>
    </source>
</evidence>
<protein>
    <recommendedName>
        <fullName evidence="4">DUF4878 domain-containing protein</fullName>
    </recommendedName>
</protein>
<keyword evidence="3" id="KW-1185">Reference proteome</keyword>
<dbReference type="AlphaFoldDB" id="A0A5C4QUX0"/>
<proteinExistence type="predicted"/>
<evidence type="ECO:0000256" key="1">
    <source>
        <dbReference type="SAM" id="MobiDB-lite"/>
    </source>
</evidence>
<evidence type="ECO:0000313" key="2">
    <source>
        <dbReference type="EMBL" id="TNH28810.1"/>
    </source>
</evidence>
<name>A0A5C4QUX0_9ACTN</name>
<accession>A0A5C4QUX0</accession>
<sequence length="126" mass="13081">MAAGERPGTDDHDQASALPAPPPAAQAAPVVAAFAAAWVRSDLPATVWWRDVARTCDEGFTEALRTVDPARVPATRVTGRPVATQAPSDGAAVYEVATDAGKLTVTLAAVDGRWVVTGNDFVRSVN</sequence>
<dbReference type="OrthoDB" id="3555448at2"/>
<feature type="region of interest" description="Disordered" evidence="1">
    <location>
        <begin position="1"/>
        <end position="23"/>
    </location>
</feature>
<gene>
    <name evidence="2" type="ORF">FHG89_14015</name>
</gene>
<evidence type="ECO:0000313" key="3">
    <source>
        <dbReference type="Proteomes" id="UP000306145"/>
    </source>
</evidence>